<dbReference type="InParanoid" id="G2XVU5"/>
<reference evidence="3" key="1">
    <citation type="journal article" date="2011" name="PLoS Genet.">
        <title>Genomic analysis of the necrotrophic fungal pathogens Sclerotinia sclerotiorum and Botrytis cinerea.</title>
        <authorList>
            <person name="Amselem J."/>
            <person name="Cuomo C.A."/>
            <person name="van Kan J.A."/>
            <person name="Viaud M."/>
            <person name="Benito E.P."/>
            <person name="Couloux A."/>
            <person name="Coutinho P.M."/>
            <person name="de Vries R.P."/>
            <person name="Dyer P.S."/>
            <person name="Fillinger S."/>
            <person name="Fournier E."/>
            <person name="Gout L."/>
            <person name="Hahn M."/>
            <person name="Kohn L."/>
            <person name="Lapalu N."/>
            <person name="Plummer K.M."/>
            <person name="Pradier J.M."/>
            <person name="Quevillon E."/>
            <person name="Sharon A."/>
            <person name="Simon A."/>
            <person name="ten Have A."/>
            <person name="Tudzynski B."/>
            <person name="Tudzynski P."/>
            <person name="Wincker P."/>
            <person name="Andrew M."/>
            <person name="Anthouard V."/>
            <person name="Beever R.E."/>
            <person name="Beffa R."/>
            <person name="Benoit I."/>
            <person name="Bouzid O."/>
            <person name="Brault B."/>
            <person name="Chen Z."/>
            <person name="Choquer M."/>
            <person name="Collemare J."/>
            <person name="Cotton P."/>
            <person name="Danchin E.G."/>
            <person name="Da Silva C."/>
            <person name="Gautier A."/>
            <person name="Giraud C."/>
            <person name="Giraud T."/>
            <person name="Gonzalez C."/>
            <person name="Grossetete S."/>
            <person name="Guldener U."/>
            <person name="Henrissat B."/>
            <person name="Howlett B.J."/>
            <person name="Kodira C."/>
            <person name="Kretschmer M."/>
            <person name="Lappartient A."/>
            <person name="Leroch M."/>
            <person name="Levis C."/>
            <person name="Mauceli E."/>
            <person name="Neuveglise C."/>
            <person name="Oeser B."/>
            <person name="Pearson M."/>
            <person name="Poulain J."/>
            <person name="Poussereau N."/>
            <person name="Quesneville H."/>
            <person name="Rascle C."/>
            <person name="Schumacher J."/>
            <person name="Segurens B."/>
            <person name="Sexton A."/>
            <person name="Silva E."/>
            <person name="Sirven C."/>
            <person name="Soanes D.M."/>
            <person name="Talbot N.J."/>
            <person name="Templeton M."/>
            <person name="Yandava C."/>
            <person name="Yarden O."/>
            <person name="Zeng Q."/>
            <person name="Rollins J.A."/>
            <person name="Lebrun M.H."/>
            <person name="Dickman M."/>
        </authorList>
    </citation>
    <scope>NUCLEOTIDE SEQUENCE [LARGE SCALE GENOMIC DNA]</scope>
    <source>
        <strain evidence="3">T4</strain>
    </source>
</reference>
<evidence type="ECO:0000313" key="2">
    <source>
        <dbReference type="EMBL" id="CCD44615.1"/>
    </source>
</evidence>
<proteinExistence type="predicted"/>
<dbReference type="Proteomes" id="UP000008177">
    <property type="component" value="Unplaced contigs"/>
</dbReference>
<dbReference type="EMBL" id="FQ790271">
    <property type="protein sequence ID" value="CCD44615.1"/>
    <property type="molecule type" value="Genomic_DNA"/>
</dbReference>
<organism evidence="2 3">
    <name type="scientific">Botryotinia fuckeliana (strain T4)</name>
    <name type="common">Noble rot fungus</name>
    <name type="synonym">Botrytis cinerea</name>
    <dbReference type="NCBI Taxonomy" id="999810"/>
    <lineage>
        <taxon>Eukaryota</taxon>
        <taxon>Fungi</taxon>
        <taxon>Dikarya</taxon>
        <taxon>Ascomycota</taxon>
        <taxon>Pezizomycotina</taxon>
        <taxon>Leotiomycetes</taxon>
        <taxon>Helotiales</taxon>
        <taxon>Sclerotiniaceae</taxon>
        <taxon>Botrytis</taxon>
    </lineage>
</organism>
<dbReference type="HOGENOM" id="CLU_1057656_0_0_1"/>
<accession>G2XVU5</accession>
<name>G2XVU5_BOTF4</name>
<dbReference type="AlphaFoldDB" id="G2XVU5"/>
<protein>
    <submittedName>
        <fullName evidence="2">Uncharacterized protein</fullName>
    </submittedName>
</protein>
<evidence type="ECO:0000313" key="3">
    <source>
        <dbReference type="Proteomes" id="UP000008177"/>
    </source>
</evidence>
<gene>
    <name evidence="2" type="ORF">BofuT4_P055160.1</name>
</gene>
<sequence length="303" mass="33378">MDNNLNITSMSQIPPAAVEASTVENNEMTGAPQESSVITTMATENKDQSATASLQPPAPSTGPAMSNTTPMTSTAAIILPPVGMGRVLFPELSLMLFHQLLSMTLAGLPPPLVCAFHGSPCYPHIYAEYKYVNFVLSDATMPVFRTITIRGGKLEKIRYLQIRSDNFSVGSWDARSNNGSRHPLKTHVCKLFNSFHEINFTAVQPARTQHSTNSELFEANLNIDSILHEICHIVNASNQTPTFRVKFLGYNPGNLIDQGRLNQYVRLVTGKLADGNRTWTPRRELTGDGGVVHDGIVWIWEII</sequence>
<feature type="region of interest" description="Disordered" evidence="1">
    <location>
        <begin position="44"/>
        <end position="67"/>
    </location>
</feature>
<evidence type="ECO:0000256" key="1">
    <source>
        <dbReference type="SAM" id="MobiDB-lite"/>
    </source>
</evidence>
<feature type="compositionally biased region" description="Polar residues" evidence="1">
    <location>
        <begin position="44"/>
        <end position="54"/>
    </location>
</feature>
<dbReference type="OrthoDB" id="3542428at2759"/>